<dbReference type="SUPFAM" id="SSF55186">
    <property type="entry name" value="ThrRS/AlaRS common domain"/>
    <property type="match status" value="1"/>
</dbReference>
<evidence type="ECO:0000259" key="9">
    <source>
        <dbReference type="PROSITE" id="PS50860"/>
    </source>
</evidence>
<dbReference type="InterPro" id="IPR051335">
    <property type="entry name" value="Alanyl-tRNA_Editing_Enzymes"/>
</dbReference>
<organism evidence="10 11">
    <name type="scientific">Henosepilachna vigintioctopunctata</name>
    <dbReference type="NCBI Taxonomy" id="420089"/>
    <lineage>
        <taxon>Eukaryota</taxon>
        <taxon>Metazoa</taxon>
        <taxon>Ecdysozoa</taxon>
        <taxon>Arthropoda</taxon>
        <taxon>Hexapoda</taxon>
        <taxon>Insecta</taxon>
        <taxon>Pterygota</taxon>
        <taxon>Neoptera</taxon>
        <taxon>Endopterygota</taxon>
        <taxon>Coleoptera</taxon>
        <taxon>Polyphaga</taxon>
        <taxon>Cucujiformia</taxon>
        <taxon>Coccinelloidea</taxon>
        <taxon>Coccinellidae</taxon>
        <taxon>Epilachninae</taxon>
        <taxon>Epilachnini</taxon>
        <taxon>Henosepilachna</taxon>
    </lineage>
</organism>
<dbReference type="Pfam" id="PF07973">
    <property type="entry name" value="tRNA_SAD"/>
    <property type="match status" value="1"/>
</dbReference>
<evidence type="ECO:0000256" key="7">
    <source>
        <dbReference type="ARBA" id="ARBA00022917"/>
    </source>
</evidence>
<evidence type="ECO:0000256" key="8">
    <source>
        <dbReference type="ARBA" id="ARBA00053555"/>
    </source>
</evidence>
<dbReference type="SUPFAM" id="SSF50447">
    <property type="entry name" value="Translation proteins"/>
    <property type="match status" value="1"/>
</dbReference>
<dbReference type="Gene3D" id="2.40.30.130">
    <property type="match status" value="1"/>
</dbReference>
<evidence type="ECO:0000256" key="4">
    <source>
        <dbReference type="ARBA" id="ARBA00022490"/>
    </source>
</evidence>
<dbReference type="InterPro" id="IPR009000">
    <property type="entry name" value="Transl_B-barrel_sf"/>
</dbReference>
<evidence type="ECO:0000256" key="5">
    <source>
        <dbReference type="ARBA" id="ARBA00022723"/>
    </source>
</evidence>
<proteinExistence type="inferred from homology"/>
<keyword evidence="5" id="KW-0479">Metal-binding</keyword>
<dbReference type="Proteomes" id="UP001431783">
    <property type="component" value="Unassembled WGS sequence"/>
</dbReference>
<dbReference type="FunFam" id="3.30.980.10:FF:000007">
    <property type="entry name" value="alanyl-tRNA editing protein Aarsd1"/>
    <property type="match status" value="1"/>
</dbReference>
<dbReference type="GO" id="GO:0005737">
    <property type="term" value="C:cytoplasm"/>
    <property type="evidence" value="ECO:0007669"/>
    <property type="project" value="UniProtKB-SubCell"/>
</dbReference>
<comment type="similarity">
    <text evidence="3">Belongs to the class-II aminoacyl-tRNA synthetase family. Alax-L subfamily.</text>
</comment>
<comment type="function">
    <text evidence="8">Functions in trans to edit the amino acid moiety from incorrectly charged tRNA(Ala).</text>
</comment>
<feature type="domain" description="Alanyl-transfer RNA synthetases family profile" evidence="9">
    <location>
        <begin position="1"/>
        <end position="232"/>
    </location>
</feature>
<dbReference type="PROSITE" id="PS50860">
    <property type="entry name" value="AA_TRNA_LIGASE_II_ALA"/>
    <property type="match status" value="1"/>
</dbReference>
<dbReference type="GO" id="GO:0005524">
    <property type="term" value="F:ATP binding"/>
    <property type="evidence" value="ECO:0007669"/>
    <property type="project" value="InterPro"/>
</dbReference>
<dbReference type="AlphaFoldDB" id="A0AAW1UJX5"/>
<comment type="subcellular location">
    <subcellularLocation>
        <location evidence="2">Cytoplasm</location>
    </subcellularLocation>
</comment>
<keyword evidence="11" id="KW-1185">Reference proteome</keyword>
<gene>
    <name evidence="10" type="ORF">WA026_013163</name>
</gene>
<name>A0AAW1UJX5_9CUCU</name>
<dbReference type="InterPro" id="IPR012947">
    <property type="entry name" value="tRNA_SAD"/>
</dbReference>
<dbReference type="PANTHER" id="PTHR43462">
    <property type="entry name" value="ALANYL-TRNA EDITING PROTEIN"/>
    <property type="match status" value="1"/>
</dbReference>
<keyword evidence="7" id="KW-0648">Protein biosynthesis</keyword>
<keyword evidence="4" id="KW-0963">Cytoplasm</keyword>
<dbReference type="InterPro" id="IPR018165">
    <property type="entry name" value="Ala-tRNA-synth_IIc_core"/>
</dbReference>
<evidence type="ECO:0000256" key="6">
    <source>
        <dbReference type="ARBA" id="ARBA00022833"/>
    </source>
</evidence>
<dbReference type="PANTHER" id="PTHR43462:SF1">
    <property type="entry name" value="ALANYL-TRNA EDITING PROTEIN AARSD1"/>
    <property type="match status" value="1"/>
</dbReference>
<reference evidence="10 11" key="1">
    <citation type="submission" date="2023-03" db="EMBL/GenBank/DDBJ databases">
        <title>Genome insight into feeding habits of ladybird beetles.</title>
        <authorList>
            <person name="Li H.-S."/>
            <person name="Huang Y.-H."/>
            <person name="Pang H."/>
        </authorList>
    </citation>
    <scope>NUCLEOTIDE SEQUENCE [LARGE SCALE GENOMIC DNA]</scope>
    <source>
        <strain evidence="10">SYSU_2023b</strain>
        <tissue evidence="10">Whole body</tissue>
    </source>
</reference>
<dbReference type="EMBL" id="JARQZJ010000066">
    <property type="protein sequence ID" value="KAK9880837.1"/>
    <property type="molecule type" value="Genomic_DNA"/>
</dbReference>
<dbReference type="Pfam" id="PF01411">
    <property type="entry name" value="tRNA-synt_2c"/>
    <property type="match status" value="1"/>
</dbReference>
<evidence type="ECO:0000313" key="11">
    <source>
        <dbReference type="Proteomes" id="UP001431783"/>
    </source>
</evidence>
<dbReference type="InterPro" id="IPR018163">
    <property type="entry name" value="Thr/Ala-tRNA-synth_IIc_edit"/>
</dbReference>
<comment type="cofactor">
    <cofactor evidence="1">
        <name>Zn(2+)</name>
        <dbReference type="ChEBI" id="CHEBI:29105"/>
    </cofactor>
</comment>
<dbReference type="FunFam" id="2.40.30.130:FF:000003">
    <property type="entry name" value="alanyl-tRNA editing protein Aarsd1"/>
    <property type="match status" value="1"/>
</dbReference>
<accession>A0AAW1UJX5</accession>
<protein>
    <recommendedName>
        <fullName evidence="9">Alanyl-transfer RNA synthetases family profile domain-containing protein</fullName>
    </recommendedName>
</protein>
<dbReference type="GO" id="GO:0003676">
    <property type="term" value="F:nucleic acid binding"/>
    <property type="evidence" value="ECO:0007669"/>
    <property type="project" value="InterPro"/>
</dbReference>
<evidence type="ECO:0000256" key="2">
    <source>
        <dbReference type="ARBA" id="ARBA00004496"/>
    </source>
</evidence>
<comment type="caution">
    <text evidence="10">The sequence shown here is derived from an EMBL/GenBank/DDBJ whole genome shotgun (WGS) entry which is preliminary data.</text>
</comment>
<dbReference type="GO" id="GO:0004813">
    <property type="term" value="F:alanine-tRNA ligase activity"/>
    <property type="evidence" value="ECO:0007669"/>
    <property type="project" value="InterPro"/>
</dbReference>
<sequence>MVFKCQENSFLKEYTSKVLSCECTTINTIIKGKKTTLEGYEVILENTILFPEGGGQPSDTGYLNDSRVYHVSRKEDIAVHYVDKPLIVGENVKQVIDWPRREDHMQQHSGQHLLSAILEREYNMQTVSWWLGEDVSYVELDTTSLNNHLIGEIEEKANALIREGRKVTVTVYDENISANELSDARSTRGLPADHKGDIRVINIDGVDSNMCCGTHVTNLCQLQAIKLLSYERSKRKDKTLLYFLCGQRVLKKLENCLEKEQKLTTLLKNNPSQHAELVDKLQKNCKILSKNLQVVLKDLAVKEAEKLKGINPIPKYYCLHRKEADPDFMRVFIEEFNRNDILLFLSTGDENGNFVLYGPEKDVQKLSPEICNVLNGKGAGKGNKFQAKVTNMRCRPEAEKLIIQYYSES</sequence>
<evidence type="ECO:0000313" key="10">
    <source>
        <dbReference type="EMBL" id="KAK9880837.1"/>
    </source>
</evidence>
<dbReference type="GO" id="GO:0002196">
    <property type="term" value="F:Ser-tRNA(Ala) deacylase activity"/>
    <property type="evidence" value="ECO:0007669"/>
    <property type="project" value="TreeGrafter"/>
</dbReference>
<dbReference type="Gene3D" id="3.30.980.10">
    <property type="entry name" value="Threonyl-trna Synthetase, Chain A, domain 2"/>
    <property type="match status" value="1"/>
</dbReference>
<evidence type="ECO:0000256" key="1">
    <source>
        <dbReference type="ARBA" id="ARBA00001947"/>
    </source>
</evidence>
<dbReference type="GO" id="GO:0046872">
    <property type="term" value="F:metal ion binding"/>
    <property type="evidence" value="ECO:0007669"/>
    <property type="project" value="UniProtKB-KW"/>
</dbReference>
<keyword evidence="6" id="KW-0862">Zinc</keyword>
<evidence type="ECO:0000256" key="3">
    <source>
        <dbReference type="ARBA" id="ARBA00008429"/>
    </source>
</evidence>
<dbReference type="InterPro" id="IPR018164">
    <property type="entry name" value="Ala-tRNA-synth_IIc_N"/>
</dbReference>
<dbReference type="GO" id="GO:0006419">
    <property type="term" value="P:alanyl-tRNA aminoacylation"/>
    <property type="evidence" value="ECO:0007669"/>
    <property type="project" value="InterPro"/>
</dbReference>
<dbReference type="SMART" id="SM00863">
    <property type="entry name" value="tRNA_SAD"/>
    <property type="match status" value="1"/>
</dbReference>